<evidence type="ECO:0000259" key="2">
    <source>
        <dbReference type="Pfam" id="PF01035"/>
    </source>
</evidence>
<organism evidence="3 4">
    <name type="scientific">Geobacter pickeringii</name>
    <dbReference type="NCBI Taxonomy" id="345632"/>
    <lineage>
        <taxon>Bacteria</taxon>
        <taxon>Pseudomonadati</taxon>
        <taxon>Thermodesulfobacteriota</taxon>
        <taxon>Desulfuromonadia</taxon>
        <taxon>Geobacterales</taxon>
        <taxon>Geobacteraceae</taxon>
        <taxon>Geobacter</taxon>
    </lineage>
</organism>
<sequence>MSSPLYNRIYTLVRKVPPGRVTTYGRIARQAGCTARTVGFAMAALPAGHDVPWQRVINSQGQVSPRRNGDGGLIQRLLLEAEGVRFDSRGRVNLLRYGWELENGGLGGDGR</sequence>
<dbReference type="InterPro" id="IPR036388">
    <property type="entry name" value="WH-like_DNA-bd_sf"/>
</dbReference>
<dbReference type="Pfam" id="PF01035">
    <property type="entry name" value="DNA_binding_1"/>
    <property type="match status" value="1"/>
</dbReference>
<name>A0A0B5B6Q8_9BACT</name>
<feature type="domain" description="Methylated-DNA-[protein]-cysteine S-methyltransferase DNA binding" evidence="2">
    <location>
        <begin position="5"/>
        <end position="84"/>
    </location>
</feature>
<dbReference type="InterPro" id="IPR036217">
    <property type="entry name" value="MethylDNA_cys_MeTrfase_DNAb"/>
</dbReference>
<dbReference type="OrthoDB" id="9132167at2"/>
<dbReference type="KEGG" id="gpi:GPICK_01530"/>
<proteinExistence type="predicted"/>
<dbReference type="Proteomes" id="UP000057609">
    <property type="component" value="Chromosome"/>
</dbReference>
<keyword evidence="4" id="KW-1185">Reference proteome</keyword>
<dbReference type="InterPro" id="IPR052520">
    <property type="entry name" value="ATL_DNA_repair"/>
</dbReference>
<gene>
    <name evidence="3" type="ORF">GPICK_01530</name>
</gene>
<dbReference type="GO" id="GO:0003824">
    <property type="term" value="F:catalytic activity"/>
    <property type="evidence" value="ECO:0007669"/>
    <property type="project" value="InterPro"/>
</dbReference>
<dbReference type="PANTHER" id="PTHR42942">
    <property type="entry name" value="6-O-METHYLGUANINE DNA METHYLTRANSFERASE"/>
    <property type="match status" value="1"/>
</dbReference>
<dbReference type="CDD" id="cd06445">
    <property type="entry name" value="ATase"/>
    <property type="match status" value="1"/>
</dbReference>
<keyword evidence="1" id="KW-0227">DNA damage</keyword>
<protein>
    <recommendedName>
        <fullName evidence="2">Methylated-DNA-[protein]-cysteine S-methyltransferase DNA binding domain-containing protein</fullName>
    </recommendedName>
</protein>
<evidence type="ECO:0000313" key="3">
    <source>
        <dbReference type="EMBL" id="AJE02232.1"/>
    </source>
</evidence>
<dbReference type="PANTHER" id="PTHR42942:SF1">
    <property type="entry name" value="ALKYLTRANSFERASE-LIKE PROTEIN 1"/>
    <property type="match status" value="1"/>
</dbReference>
<dbReference type="Gene3D" id="1.10.10.10">
    <property type="entry name" value="Winged helix-like DNA-binding domain superfamily/Winged helix DNA-binding domain"/>
    <property type="match status" value="1"/>
</dbReference>
<dbReference type="HOGENOM" id="CLU_000445_52_5_7"/>
<accession>A0A0B5B6Q8</accession>
<dbReference type="InterPro" id="IPR014048">
    <property type="entry name" value="MethylDNA_cys_MeTrfase_DNA-bd"/>
</dbReference>
<dbReference type="SUPFAM" id="SSF46767">
    <property type="entry name" value="Methylated DNA-protein cysteine methyltransferase, C-terminal domain"/>
    <property type="match status" value="1"/>
</dbReference>
<evidence type="ECO:0000256" key="1">
    <source>
        <dbReference type="ARBA" id="ARBA00022763"/>
    </source>
</evidence>
<dbReference type="GO" id="GO:0006281">
    <property type="term" value="P:DNA repair"/>
    <property type="evidence" value="ECO:0007669"/>
    <property type="project" value="InterPro"/>
</dbReference>
<reference evidence="3 4" key="1">
    <citation type="journal article" date="2015" name="Genome Announc.">
        <title>Complete Genome of Geobacter pickeringii G13T, a Metal-Reducing Isolate from Sedimentary Kaolin Deposits.</title>
        <authorList>
            <person name="Badalamenti J.P."/>
            <person name="Bond D.R."/>
        </authorList>
    </citation>
    <scope>NUCLEOTIDE SEQUENCE [LARGE SCALE GENOMIC DNA]</scope>
    <source>
        <strain evidence="3 4">G13</strain>
    </source>
</reference>
<evidence type="ECO:0000313" key="4">
    <source>
        <dbReference type="Proteomes" id="UP000057609"/>
    </source>
</evidence>
<dbReference type="AlphaFoldDB" id="A0A0B5B6Q8"/>
<dbReference type="EMBL" id="CP009788">
    <property type="protein sequence ID" value="AJE02232.1"/>
    <property type="molecule type" value="Genomic_DNA"/>
</dbReference>
<dbReference type="RefSeq" id="WP_039739932.1">
    <property type="nucleotide sequence ID" value="NZ_CP009788.1"/>
</dbReference>